<dbReference type="GO" id="GO:0051015">
    <property type="term" value="F:actin filament binding"/>
    <property type="evidence" value="ECO:0007669"/>
    <property type="project" value="InterPro"/>
</dbReference>
<dbReference type="PROSITE" id="PS50194">
    <property type="entry name" value="FILAMIN_REPEAT"/>
    <property type="match status" value="1"/>
</dbReference>
<accession>A0A060ZBH6</accession>
<dbReference type="PANTHER" id="PTHR38537">
    <property type="entry name" value="JITTERBUG, ISOFORM N"/>
    <property type="match status" value="1"/>
</dbReference>
<dbReference type="InterPro" id="IPR013783">
    <property type="entry name" value="Ig-like_fold"/>
</dbReference>
<reference evidence="5" key="2">
    <citation type="submission" date="2014-03" db="EMBL/GenBank/DDBJ databases">
        <authorList>
            <person name="Genoscope - CEA"/>
        </authorList>
    </citation>
    <scope>NUCLEOTIDE SEQUENCE</scope>
</reference>
<keyword evidence="2" id="KW-0677">Repeat</keyword>
<name>A0A060ZBH6_ONCMY</name>
<reference evidence="5" key="1">
    <citation type="journal article" date="2014" name="Nat. Commun.">
        <title>The rainbow trout genome provides novel insights into evolution after whole-genome duplication in vertebrates.</title>
        <authorList>
            <person name="Berthelot C."/>
            <person name="Brunet F."/>
            <person name="Chalopin D."/>
            <person name="Juanchich A."/>
            <person name="Bernard M."/>
            <person name="Noel B."/>
            <person name="Bento P."/>
            <person name="Da Silva C."/>
            <person name="Labadie K."/>
            <person name="Alberti A."/>
            <person name="Aury J.M."/>
            <person name="Louis A."/>
            <person name="Dehais P."/>
            <person name="Bardou P."/>
            <person name="Montfort J."/>
            <person name="Klopp C."/>
            <person name="Cabau C."/>
            <person name="Gaspin C."/>
            <person name="Thorgaard G.H."/>
            <person name="Boussaha M."/>
            <person name="Quillet E."/>
            <person name="Guyomard R."/>
            <person name="Galiana D."/>
            <person name="Bobe J."/>
            <person name="Volff J.N."/>
            <person name="Genet C."/>
            <person name="Wincker P."/>
            <person name="Jaillon O."/>
            <person name="Roest Crollius H."/>
            <person name="Guiguen Y."/>
        </authorList>
    </citation>
    <scope>NUCLEOTIDE SEQUENCE [LARGE SCALE GENOMIC DNA]</scope>
</reference>
<dbReference type="Gene3D" id="2.60.40.10">
    <property type="entry name" value="Immunoglobulins"/>
    <property type="match status" value="1"/>
</dbReference>
<dbReference type="GO" id="GO:0030036">
    <property type="term" value="P:actin cytoskeleton organization"/>
    <property type="evidence" value="ECO:0007669"/>
    <property type="project" value="InterPro"/>
</dbReference>
<feature type="compositionally biased region" description="Polar residues" evidence="4">
    <location>
        <begin position="1"/>
        <end position="11"/>
    </location>
</feature>
<dbReference type="InterPro" id="IPR014756">
    <property type="entry name" value="Ig_E-set"/>
</dbReference>
<sequence>TVKNTHSTHTRQAYRALPGPDPVFPSSSPLEKDLKVNQEALFAVQCNGARGVVDAKVHTPSGSAEECYITDLDSDKNTIRFIPRENGVHSIDVKFNGSHIPGSPFNVRVGEAGQAGDPGMVTVYGPGLDGGSTGTYTTLYLLLIFLLPLYTDPMLLTTHVGEVCHQ</sequence>
<dbReference type="AlphaFoldDB" id="A0A060ZBH6"/>
<proteinExistence type="inferred from homology"/>
<gene>
    <name evidence="5" type="ORF">GSONMT00051870001</name>
</gene>
<evidence type="ECO:0000313" key="5">
    <source>
        <dbReference type="EMBL" id="CDR01197.1"/>
    </source>
</evidence>
<dbReference type="InterPro" id="IPR044801">
    <property type="entry name" value="Filamin"/>
</dbReference>
<evidence type="ECO:0000256" key="3">
    <source>
        <dbReference type="PROSITE-ProRule" id="PRU00087"/>
    </source>
</evidence>
<evidence type="ECO:0000256" key="1">
    <source>
        <dbReference type="ARBA" id="ARBA00009238"/>
    </source>
</evidence>
<dbReference type="InterPro" id="IPR001298">
    <property type="entry name" value="Filamin/ABP280_rpt"/>
</dbReference>
<dbReference type="PANTHER" id="PTHR38537:SF14">
    <property type="entry name" value="FILAMIN C, GAMMA A (ACTIN-BINDING PROTEIN 280)"/>
    <property type="match status" value="1"/>
</dbReference>
<evidence type="ECO:0000313" key="6">
    <source>
        <dbReference type="Proteomes" id="UP000193380"/>
    </source>
</evidence>
<dbReference type="PaxDb" id="8022-A0A060ZBH6"/>
<comment type="similarity">
    <text evidence="1">Belongs to the filamin family.</text>
</comment>
<dbReference type="Pfam" id="PF00630">
    <property type="entry name" value="Filamin"/>
    <property type="match status" value="1"/>
</dbReference>
<dbReference type="EMBL" id="FR965422">
    <property type="protein sequence ID" value="CDR01197.1"/>
    <property type="molecule type" value="Genomic_DNA"/>
</dbReference>
<dbReference type="Proteomes" id="UP000193380">
    <property type="component" value="Unassembled WGS sequence"/>
</dbReference>
<feature type="non-terminal residue" evidence="5">
    <location>
        <position position="1"/>
    </location>
</feature>
<feature type="region of interest" description="Disordered" evidence="4">
    <location>
        <begin position="1"/>
        <end position="26"/>
    </location>
</feature>
<dbReference type="InterPro" id="IPR017868">
    <property type="entry name" value="Filamin/ABP280_repeat-like"/>
</dbReference>
<protein>
    <submittedName>
        <fullName evidence="5">Uncharacterized protein</fullName>
    </submittedName>
</protein>
<organism evidence="5 6">
    <name type="scientific">Oncorhynchus mykiss</name>
    <name type="common">Rainbow trout</name>
    <name type="synonym">Salmo gairdneri</name>
    <dbReference type="NCBI Taxonomy" id="8022"/>
    <lineage>
        <taxon>Eukaryota</taxon>
        <taxon>Metazoa</taxon>
        <taxon>Chordata</taxon>
        <taxon>Craniata</taxon>
        <taxon>Vertebrata</taxon>
        <taxon>Euteleostomi</taxon>
        <taxon>Actinopterygii</taxon>
        <taxon>Neopterygii</taxon>
        <taxon>Teleostei</taxon>
        <taxon>Protacanthopterygii</taxon>
        <taxon>Salmoniformes</taxon>
        <taxon>Salmonidae</taxon>
        <taxon>Salmoninae</taxon>
        <taxon>Oncorhynchus</taxon>
    </lineage>
</organism>
<dbReference type="FunFam" id="2.60.40.10:FF:000092">
    <property type="entry name" value="Filamin-B isoform B"/>
    <property type="match status" value="1"/>
</dbReference>
<dbReference type="SUPFAM" id="SSF81296">
    <property type="entry name" value="E set domains"/>
    <property type="match status" value="1"/>
</dbReference>
<dbReference type="SMART" id="SM00557">
    <property type="entry name" value="IG_FLMN"/>
    <property type="match status" value="1"/>
</dbReference>
<evidence type="ECO:0000256" key="4">
    <source>
        <dbReference type="SAM" id="MobiDB-lite"/>
    </source>
</evidence>
<dbReference type="STRING" id="8022.A0A060ZBH6"/>
<dbReference type="GO" id="GO:0007399">
    <property type="term" value="P:nervous system development"/>
    <property type="evidence" value="ECO:0007669"/>
    <property type="project" value="UniProtKB-ARBA"/>
</dbReference>
<feature type="repeat" description="Filamin" evidence="3">
    <location>
        <begin position="15"/>
        <end position="109"/>
    </location>
</feature>
<evidence type="ECO:0000256" key="2">
    <source>
        <dbReference type="ARBA" id="ARBA00022737"/>
    </source>
</evidence>